<sequence>MKRETQNLELASDEVRLLTEIAVVAIGRRDPDRARQLFAALCELRPDVDFPYIGLALALMSGGRAADAVKLLEEADRRFPNNAAIQTHLGMALLLNDRRTHSTAMLNRVVRRRDIGQQDKRLARALLLQPIPSYSTH</sequence>
<dbReference type="RefSeq" id="WP_023597371.1">
    <property type="nucleotide sequence ID" value="NZ_CP009553.3"/>
</dbReference>
<dbReference type="KEGG" id="ppnm:LV28_25455"/>
<organism evidence="1 2">
    <name type="scientific">Pandoraea pnomenusa</name>
    <dbReference type="NCBI Taxonomy" id="93220"/>
    <lineage>
        <taxon>Bacteria</taxon>
        <taxon>Pseudomonadati</taxon>
        <taxon>Pseudomonadota</taxon>
        <taxon>Betaproteobacteria</taxon>
        <taxon>Burkholderiales</taxon>
        <taxon>Burkholderiaceae</taxon>
        <taxon>Pandoraea</taxon>
    </lineage>
</organism>
<keyword evidence="1" id="KW-0378">Hydrolase</keyword>
<dbReference type="AlphaFoldDB" id="A0A378YW64"/>
<dbReference type="GO" id="GO:0006508">
    <property type="term" value="P:proteolysis"/>
    <property type="evidence" value="ECO:0007669"/>
    <property type="project" value="UniProtKB-KW"/>
</dbReference>
<proteinExistence type="predicted"/>
<dbReference type="Proteomes" id="UP000254573">
    <property type="component" value="Unassembled WGS sequence"/>
</dbReference>
<evidence type="ECO:0000313" key="2">
    <source>
        <dbReference type="Proteomes" id="UP000254573"/>
    </source>
</evidence>
<reference evidence="1 2" key="1">
    <citation type="submission" date="2018-06" db="EMBL/GenBank/DDBJ databases">
        <authorList>
            <consortium name="Pathogen Informatics"/>
            <person name="Doyle S."/>
        </authorList>
    </citation>
    <scope>NUCLEOTIDE SEQUENCE [LARGE SCALE GENOMIC DNA]</scope>
    <source>
        <strain evidence="1 2">NCTC13160</strain>
    </source>
</reference>
<dbReference type="EMBL" id="UGSG01000001">
    <property type="protein sequence ID" value="SUA80681.1"/>
    <property type="molecule type" value="Genomic_DNA"/>
</dbReference>
<dbReference type="SUPFAM" id="SSF48452">
    <property type="entry name" value="TPR-like"/>
    <property type="match status" value="1"/>
</dbReference>
<accession>A0A378YW64</accession>
<dbReference type="InterPro" id="IPR011990">
    <property type="entry name" value="TPR-like_helical_dom_sf"/>
</dbReference>
<dbReference type="GO" id="GO:0008233">
    <property type="term" value="F:peptidase activity"/>
    <property type="evidence" value="ECO:0007669"/>
    <property type="project" value="UniProtKB-KW"/>
</dbReference>
<keyword evidence="1" id="KW-0645">Protease</keyword>
<dbReference type="Pfam" id="PF14559">
    <property type="entry name" value="TPR_19"/>
    <property type="match status" value="1"/>
</dbReference>
<protein>
    <submittedName>
        <fullName evidence="1">Zn-dependent protease, contains TPR repeats</fullName>
    </submittedName>
</protein>
<evidence type="ECO:0000313" key="1">
    <source>
        <dbReference type="EMBL" id="SUA80681.1"/>
    </source>
</evidence>
<name>A0A378YW64_9BURK</name>
<dbReference type="Gene3D" id="1.25.40.10">
    <property type="entry name" value="Tetratricopeptide repeat domain"/>
    <property type="match status" value="1"/>
</dbReference>
<gene>
    <name evidence="1" type="ORF">NCTC13160_03871</name>
</gene>
<dbReference type="OrthoDB" id="8912591at2"/>